<gene>
    <name evidence="1" type="ORF">S101395_00807</name>
</gene>
<evidence type="ECO:0000313" key="2">
    <source>
        <dbReference type="Proteomes" id="UP000196877"/>
    </source>
</evidence>
<reference evidence="1 2" key="1">
    <citation type="submission" date="2017-06" db="EMBL/GenBank/DDBJ databases">
        <title>Genome sequence of Bacillus sonorensis strain SRCM101395.</title>
        <authorList>
            <person name="Cho S.H."/>
        </authorList>
    </citation>
    <scope>NUCLEOTIDE SEQUENCE [LARGE SCALE GENOMIC DNA]</scope>
    <source>
        <strain evidence="1 2">SRCM101395</strain>
    </source>
</reference>
<dbReference type="EMBL" id="CP021920">
    <property type="protein sequence ID" value="ASB87361.1"/>
    <property type="molecule type" value="Genomic_DNA"/>
</dbReference>
<accession>A0ABM6LDL0</accession>
<protein>
    <submittedName>
        <fullName evidence="1">Uncharacterized protein</fullName>
    </submittedName>
</protein>
<organism evidence="1 2">
    <name type="scientific">Bacillus sonorensis</name>
    <dbReference type="NCBI Taxonomy" id="119858"/>
    <lineage>
        <taxon>Bacteria</taxon>
        <taxon>Bacillati</taxon>
        <taxon>Bacillota</taxon>
        <taxon>Bacilli</taxon>
        <taxon>Bacillales</taxon>
        <taxon>Bacillaceae</taxon>
        <taxon>Bacillus</taxon>
    </lineage>
</organism>
<proteinExistence type="predicted"/>
<dbReference type="Proteomes" id="UP000196877">
    <property type="component" value="Chromosome"/>
</dbReference>
<sequence>MTEIDEMDIYHYLEVLAHENKPKVVPIDQVFF</sequence>
<keyword evidence="2" id="KW-1185">Reference proteome</keyword>
<evidence type="ECO:0000313" key="1">
    <source>
        <dbReference type="EMBL" id="ASB87361.1"/>
    </source>
</evidence>
<name>A0ABM6LDL0_9BACI</name>